<feature type="transmembrane region" description="Helical" evidence="12">
    <location>
        <begin position="57"/>
        <end position="80"/>
    </location>
</feature>
<dbReference type="Proteomes" id="UP000242447">
    <property type="component" value="Chromosome"/>
</dbReference>
<keyword evidence="9 12" id="KW-1133">Transmembrane helix</keyword>
<dbReference type="EMBL" id="CP019937">
    <property type="protein sequence ID" value="ARO13679.1"/>
    <property type="molecule type" value="Genomic_DNA"/>
</dbReference>
<feature type="transmembrane region" description="Helical" evidence="12">
    <location>
        <begin position="29"/>
        <end position="50"/>
    </location>
</feature>
<dbReference type="InterPro" id="IPR050095">
    <property type="entry name" value="ECF_ABC_transporter_ATP-bd"/>
</dbReference>
<evidence type="ECO:0000256" key="4">
    <source>
        <dbReference type="ARBA" id="ARBA00022475"/>
    </source>
</evidence>
<evidence type="ECO:0000256" key="1">
    <source>
        <dbReference type="ARBA" id="ARBA00004202"/>
    </source>
</evidence>
<dbReference type="InterPro" id="IPR027417">
    <property type="entry name" value="P-loop_NTPase"/>
</dbReference>
<gene>
    <name evidence="13" type="primary">siiF</name>
    <name evidence="13" type="ORF">BVG79_00323</name>
</gene>
<dbReference type="SUPFAM" id="SSF52540">
    <property type="entry name" value="P-loop containing nucleoside triphosphate hydrolases"/>
    <property type="match status" value="1"/>
</dbReference>
<proteinExistence type="predicted"/>
<dbReference type="SUPFAM" id="SSF90123">
    <property type="entry name" value="ABC transporter transmembrane region"/>
    <property type="match status" value="1"/>
</dbReference>
<reference evidence="13 14" key="1">
    <citation type="submission" date="2017-02" db="EMBL/GenBank/DDBJ databases">
        <title>Ketogulonicigenium robustum SPU B003 Genome sequencing and assembly.</title>
        <authorList>
            <person name="Li Y."/>
            <person name="Liu L."/>
            <person name="Wang C."/>
            <person name="Zhang M."/>
            <person name="Zhang T."/>
            <person name="Zhang Y."/>
        </authorList>
    </citation>
    <scope>NUCLEOTIDE SEQUENCE [LARGE SCALE GENOMIC DNA]</scope>
    <source>
        <strain evidence="13 14">SPU_B003</strain>
    </source>
</reference>
<evidence type="ECO:0000256" key="2">
    <source>
        <dbReference type="ARBA" id="ARBA00004651"/>
    </source>
</evidence>
<evidence type="ECO:0000313" key="14">
    <source>
        <dbReference type="Proteomes" id="UP000242447"/>
    </source>
</evidence>
<keyword evidence="14" id="KW-1185">Reference proteome</keyword>
<keyword evidence="6" id="KW-0547">Nucleotide-binding</keyword>
<dbReference type="CDD" id="cd00267">
    <property type="entry name" value="ABC_ATPase"/>
    <property type="match status" value="1"/>
</dbReference>
<dbReference type="GO" id="GO:0042626">
    <property type="term" value="F:ATPase-coupled transmembrane transporter activity"/>
    <property type="evidence" value="ECO:0007669"/>
    <property type="project" value="TreeGrafter"/>
</dbReference>
<keyword evidence="3" id="KW-0813">Transport</keyword>
<dbReference type="GO" id="GO:0005524">
    <property type="term" value="F:ATP binding"/>
    <property type="evidence" value="ECO:0007669"/>
    <property type="project" value="UniProtKB-KW"/>
</dbReference>
<sequence>MTSMQPVRAITTAASRDAPPRTADDRPPLVASIAASALINLLALTGPLYMLNVYDKVFAAASLATLLALSLMALCGYGALLRAEDLRLRILAQSPATGSAAARLLSRPNAAQLLDLPFIPLFLAVLCAIHPLLALTAVVLGSGAFAIARYQPLDALGRGRIAALLRNLHQAGQSVIIGVGAWLALEGAISAGALFAAALLCGKLYAPLEAAASLTVPPPRAAPPPAGVFSGDKLACQGLRLPPLTTPVTFALNAGDALAVVGASGSGKSRLLTYLAQRGAGTCFPAPAAGQPPLGYVPQALIDPAQGFTGGTARLFAIKQVFAGPARSILLDMPENDLDSHGIDRLCTLIATARAAGSTLIIATHQPRIIAACTQVLVIEAQTQWRAAS</sequence>
<protein>
    <submittedName>
        <fullName evidence="13">Type I secretion system ATPase</fullName>
    </submittedName>
</protein>
<feature type="region of interest" description="Disordered" evidence="11">
    <location>
        <begin position="1"/>
        <end position="25"/>
    </location>
</feature>
<evidence type="ECO:0000256" key="11">
    <source>
        <dbReference type="SAM" id="MobiDB-lite"/>
    </source>
</evidence>
<keyword evidence="8" id="KW-1278">Translocase</keyword>
<evidence type="ECO:0000256" key="5">
    <source>
        <dbReference type="ARBA" id="ARBA00022692"/>
    </source>
</evidence>
<evidence type="ECO:0000313" key="13">
    <source>
        <dbReference type="EMBL" id="ARO13679.1"/>
    </source>
</evidence>
<organism evidence="13 14">
    <name type="scientific">Ketogulonicigenium robustum</name>
    <dbReference type="NCBI Taxonomy" id="92947"/>
    <lineage>
        <taxon>Bacteria</taxon>
        <taxon>Pseudomonadati</taxon>
        <taxon>Pseudomonadota</taxon>
        <taxon>Alphaproteobacteria</taxon>
        <taxon>Rhodobacterales</taxon>
        <taxon>Roseobacteraceae</taxon>
        <taxon>Ketogulonicigenium</taxon>
    </lineage>
</organism>
<feature type="transmembrane region" description="Helical" evidence="12">
    <location>
        <begin position="118"/>
        <end position="148"/>
    </location>
</feature>
<dbReference type="STRING" id="92947.BVG79_00323"/>
<evidence type="ECO:0000256" key="7">
    <source>
        <dbReference type="ARBA" id="ARBA00022840"/>
    </source>
</evidence>
<evidence type="ECO:0000256" key="8">
    <source>
        <dbReference type="ARBA" id="ARBA00022967"/>
    </source>
</evidence>
<keyword evidence="7" id="KW-0067">ATP-binding</keyword>
<evidence type="ECO:0000256" key="10">
    <source>
        <dbReference type="ARBA" id="ARBA00023136"/>
    </source>
</evidence>
<dbReference type="AlphaFoldDB" id="A0A1W6NWV7"/>
<evidence type="ECO:0000256" key="12">
    <source>
        <dbReference type="SAM" id="Phobius"/>
    </source>
</evidence>
<accession>A0A1W6NWV7</accession>
<dbReference type="KEGG" id="kro:BVG79_00323"/>
<keyword evidence="4" id="KW-1003">Cell membrane</keyword>
<evidence type="ECO:0000256" key="6">
    <source>
        <dbReference type="ARBA" id="ARBA00022741"/>
    </source>
</evidence>
<dbReference type="PANTHER" id="PTHR43553:SF27">
    <property type="entry name" value="ENERGY-COUPLING FACTOR TRANSPORTER ATP-BINDING PROTEIN ECFA2"/>
    <property type="match status" value="1"/>
</dbReference>
<dbReference type="GO" id="GO:0043190">
    <property type="term" value="C:ATP-binding cassette (ABC) transporter complex"/>
    <property type="evidence" value="ECO:0007669"/>
    <property type="project" value="TreeGrafter"/>
</dbReference>
<name>A0A1W6NWV7_9RHOB</name>
<feature type="transmembrane region" description="Helical" evidence="12">
    <location>
        <begin position="175"/>
        <end position="200"/>
    </location>
</feature>
<keyword evidence="5 12" id="KW-0812">Transmembrane</keyword>
<dbReference type="InterPro" id="IPR036640">
    <property type="entry name" value="ABC1_TM_sf"/>
</dbReference>
<evidence type="ECO:0000256" key="3">
    <source>
        <dbReference type="ARBA" id="ARBA00022448"/>
    </source>
</evidence>
<dbReference type="Gene3D" id="3.40.50.300">
    <property type="entry name" value="P-loop containing nucleotide triphosphate hydrolases"/>
    <property type="match status" value="2"/>
</dbReference>
<evidence type="ECO:0000256" key="9">
    <source>
        <dbReference type="ARBA" id="ARBA00022989"/>
    </source>
</evidence>
<dbReference type="PANTHER" id="PTHR43553">
    <property type="entry name" value="HEAVY METAL TRANSPORTER"/>
    <property type="match status" value="1"/>
</dbReference>
<comment type="subcellular location">
    <subcellularLocation>
        <location evidence="2">Cell membrane</location>
        <topology evidence="2">Multi-pass membrane protein</topology>
    </subcellularLocation>
    <subcellularLocation>
        <location evidence="1">Cell membrane</location>
        <topology evidence="1">Peripheral membrane protein</topology>
    </subcellularLocation>
</comment>
<keyword evidence="10 12" id="KW-0472">Membrane</keyword>